<dbReference type="PROSITE" id="PS00409">
    <property type="entry name" value="PROKAR_NTER_METHYL"/>
    <property type="match status" value="1"/>
</dbReference>
<dbReference type="Pfam" id="PF07963">
    <property type="entry name" value="N_methyl"/>
    <property type="match status" value="1"/>
</dbReference>
<dbReference type="GO" id="GO:0043683">
    <property type="term" value="P:type IV pilus assembly"/>
    <property type="evidence" value="ECO:0007669"/>
    <property type="project" value="InterPro"/>
</dbReference>
<gene>
    <name evidence="2" type="ORF">HXL68_04490</name>
</gene>
<evidence type="ECO:0000256" key="1">
    <source>
        <dbReference type="SAM" id="Phobius"/>
    </source>
</evidence>
<dbReference type="PANTHER" id="PTHR30093">
    <property type="entry name" value="GENERAL SECRETION PATHWAY PROTEIN G"/>
    <property type="match status" value="1"/>
</dbReference>
<dbReference type="NCBIfam" id="TIGR02532">
    <property type="entry name" value="IV_pilin_GFxxxE"/>
    <property type="match status" value="1"/>
</dbReference>
<keyword evidence="1" id="KW-0472">Membrane</keyword>
<dbReference type="Proteomes" id="UP000718593">
    <property type="component" value="Unassembled WGS sequence"/>
</dbReference>
<comment type="caution">
    <text evidence="2">The sequence shown here is derived from an EMBL/GenBank/DDBJ whole genome shotgun (WGS) entry which is preliminary data.</text>
</comment>
<feature type="transmembrane region" description="Helical" evidence="1">
    <location>
        <begin position="7"/>
        <end position="28"/>
    </location>
</feature>
<dbReference type="AlphaFoldDB" id="A0A930G109"/>
<evidence type="ECO:0000313" key="2">
    <source>
        <dbReference type="EMBL" id="MBF1164283.1"/>
    </source>
</evidence>
<keyword evidence="1" id="KW-0812">Transmembrane</keyword>
<dbReference type="SUPFAM" id="SSF54523">
    <property type="entry name" value="Pili subunits"/>
    <property type="match status" value="1"/>
</dbReference>
<evidence type="ECO:0000313" key="3">
    <source>
        <dbReference type="Proteomes" id="UP000718593"/>
    </source>
</evidence>
<dbReference type="InterPro" id="IPR012902">
    <property type="entry name" value="N_methyl_site"/>
</dbReference>
<reference evidence="2" key="1">
    <citation type="submission" date="2020-04" db="EMBL/GenBank/DDBJ databases">
        <title>Deep metagenomics examines the oral microbiome during advanced dental caries in children, revealing novel taxa and co-occurrences with host molecules.</title>
        <authorList>
            <person name="Baker J.L."/>
            <person name="Morton J.T."/>
            <person name="Dinis M."/>
            <person name="Alvarez R."/>
            <person name="Tran N.C."/>
            <person name="Knight R."/>
            <person name="Edlund A."/>
        </authorList>
    </citation>
    <scope>NUCLEOTIDE SEQUENCE</scope>
    <source>
        <strain evidence="2">JCVI_32_bin.24</strain>
    </source>
</reference>
<proteinExistence type="predicted"/>
<name>A0A930G109_9RHOO</name>
<accession>A0A930G109</accession>
<organism evidence="2 3">
    <name type="scientific">Dechloromonas agitata</name>
    <dbReference type="NCBI Taxonomy" id="73030"/>
    <lineage>
        <taxon>Bacteria</taxon>
        <taxon>Pseudomonadati</taxon>
        <taxon>Pseudomonadota</taxon>
        <taxon>Betaproteobacteria</taxon>
        <taxon>Rhodocyclales</taxon>
        <taxon>Azonexaceae</taxon>
        <taxon>Dechloromonas</taxon>
    </lineage>
</organism>
<dbReference type="PANTHER" id="PTHR30093:SF47">
    <property type="entry name" value="TYPE IV PILUS NON-CORE MINOR PILIN PILE"/>
    <property type="match status" value="1"/>
</dbReference>
<dbReference type="EMBL" id="JABZMI010000053">
    <property type="protein sequence ID" value="MBF1164283.1"/>
    <property type="molecule type" value="Genomic_DNA"/>
</dbReference>
<dbReference type="Pfam" id="PF16732">
    <property type="entry name" value="ComP_DUS"/>
    <property type="match status" value="1"/>
</dbReference>
<dbReference type="Gene3D" id="3.30.700.10">
    <property type="entry name" value="Glycoprotein, Type 4 Pilin"/>
    <property type="match status" value="1"/>
</dbReference>
<dbReference type="InterPro" id="IPR045584">
    <property type="entry name" value="Pilin-like"/>
</dbReference>
<dbReference type="InterPro" id="IPR031982">
    <property type="entry name" value="PilE-like"/>
</dbReference>
<sequence length="133" mass="14245">MKNRSSGFTLIEVMIVVAIIGIIAAIAYPSYLNQVQRTRRAAGAGCLMEAAQFMERFYATNMTYNLGGLALPACQPDVAASYALGFTGAPTATTYTLQVVPQGAQATDTCGTLQMTQTGQRTPDPTARPECWR</sequence>
<keyword evidence="1" id="KW-1133">Transmembrane helix</keyword>
<protein>
    <submittedName>
        <fullName evidence="2">Prepilin-type N-terminal cleavage/methylation domain-containing protein</fullName>
    </submittedName>
</protein>